<dbReference type="Pfam" id="PF16095">
    <property type="entry name" value="COR-A"/>
    <property type="match status" value="1"/>
</dbReference>
<keyword evidence="1" id="KW-0677">Repeat</keyword>
<dbReference type="Proteomes" id="UP000095185">
    <property type="component" value="Chromosome"/>
</dbReference>
<evidence type="ECO:0000256" key="1">
    <source>
        <dbReference type="ARBA" id="ARBA00022737"/>
    </source>
</evidence>
<dbReference type="Gene3D" id="3.30.310.200">
    <property type="match status" value="1"/>
</dbReference>
<dbReference type="EMBL" id="CP017305">
    <property type="protein sequence ID" value="AOS84001.1"/>
    <property type="molecule type" value="Genomic_DNA"/>
</dbReference>
<dbReference type="Pfam" id="PF25497">
    <property type="entry name" value="COR-B"/>
    <property type="match status" value="1"/>
</dbReference>
<proteinExistence type="predicted"/>
<feature type="domain" description="TIR" evidence="2">
    <location>
        <begin position="446"/>
        <end position="554"/>
    </location>
</feature>
<dbReference type="GO" id="GO:0007165">
    <property type="term" value="P:signal transduction"/>
    <property type="evidence" value="ECO:0007669"/>
    <property type="project" value="InterPro"/>
</dbReference>
<keyword evidence="6" id="KW-1185">Reference proteome</keyword>
<dbReference type="InterPro" id="IPR036388">
    <property type="entry name" value="WH-like_DNA-bd_sf"/>
</dbReference>
<dbReference type="Gene3D" id="3.40.50.300">
    <property type="entry name" value="P-loop containing nucleotide triphosphate hydrolases"/>
    <property type="match status" value="1"/>
</dbReference>
<evidence type="ECO:0000313" key="6">
    <source>
        <dbReference type="Proteomes" id="UP000095185"/>
    </source>
</evidence>
<dbReference type="Pfam" id="PF13676">
    <property type="entry name" value="TIR_2"/>
    <property type="match status" value="1"/>
</dbReference>
<dbReference type="InterPro" id="IPR057263">
    <property type="entry name" value="COR-B"/>
</dbReference>
<dbReference type="InterPro" id="IPR027417">
    <property type="entry name" value="P-loop_NTPase"/>
</dbReference>
<dbReference type="KEGG" id="clz:BIU88_07525"/>
<accession>A0A1D8D0R1</accession>
<dbReference type="InterPro" id="IPR032171">
    <property type="entry name" value="COR-A"/>
</dbReference>
<dbReference type="Gene3D" id="1.10.10.10">
    <property type="entry name" value="Winged helix-like DNA-binding domain superfamily/Winged helix DNA-binding domain"/>
    <property type="match status" value="1"/>
</dbReference>
<name>A0A1D8D0R1_CHLLM</name>
<dbReference type="Gene3D" id="3.40.50.10140">
    <property type="entry name" value="Toll/interleukin-1 receptor homology (TIR) domain"/>
    <property type="match status" value="1"/>
</dbReference>
<evidence type="ECO:0000259" key="4">
    <source>
        <dbReference type="Pfam" id="PF25497"/>
    </source>
</evidence>
<evidence type="ECO:0000313" key="5">
    <source>
        <dbReference type="EMBL" id="AOS84001.1"/>
    </source>
</evidence>
<protein>
    <recommendedName>
        <fullName evidence="7">TIR domain-containing protein</fullName>
    </recommendedName>
</protein>
<evidence type="ECO:0000259" key="3">
    <source>
        <dbReference type="Pfam" id="PF16095"/>
    </source>
</evidence>
<dbReference type="SUPFAM" id="SSF52540">
    <property type="entry name" value="P-loop containing nucleoside triphosphate hydrolases"/>
    <property type="match status" value="1"/>
</dbReference>
<evidence type="ECO:0000259" key="2">
    <source>
        <dbReference type="Pfam" id="PF13676"/>
    </source>
</evidence>
<feature type="domain" description="C-terminal of Roc COR-B" evidence="4">
    <location>
        <begin position="284"/>
        <end position="401"/>
    </location>
</feature>
<gene>
    <name evidence="5" type="ORF">BIU88_07525</name>
</gene>
<dbReference type="AlphaFoldDB" id="A0A1D8D0R1"/>
<dbReference type="Gene3D" id="1.10.10.2200">
    <property type="match status" value="1"/>
</dbReference>
<dbReference type="InterPro" id="IPR000157">
    <property type="entry name" value="TIR_dom"/>
</dbReference>
<organism evidence="5 6">
    <name type="scientific">Chlorobaculum limnaeum</name>
    <dbReference type="NCBI Taxonomy" id="274537"/>
    <lineage>
        <taxon>Bacteria</taxon>
        <taxon>Pseudomonadati</taxon>
        <taxon>Chlorobiota</taxon>
        <taxon>Chlorobiia</taxon>
        <taxon>Chlorobiales</taxon>
        <taxon>Chlorobiaceae</taxon>
        <taxon>Chlorobaculum</taxon>
    </lineage>
</organism>
<reference evidence="5" key="1">
    <citation type="submission" date="2016-09" db="EMBL/GenBank/DDBJ databases">
        <title>Genome sequence of Chlorobaculum limnaeum.</title>
        <authorList>
            <person name="Liu Z."/>
            <person name="Tank M."/>
            <person name="Bryant D.A."/>
        </authorList>
    </citation>
    <scope>NUCLEOTIDE SEQUENCE [LARGE SCALE GENOMIC DNA]</scope>
    <source>
        <strain evidence="5">DSM 1677</strain>
    </source>
</reference>
<dbReference type="InterPro" id="IPR035897">
    <property type="entry name" value="Toll_tir_struct_dom_sf"/>
</dbReference>
<evidence type="ECO:0008006" key="7">
    <source>
        <dbReference type="Google" id="ProtNLM"/>
    </source>
</evidence>
<sequence>MHSTHQFFLTERSLYILVLEPRTGLAQRDAEYWLKLIETQGGGSPVIVIMNWSHGRRWRVDEVKLKRKFPFIVDFLPTDALHGDGIEELQRCITQTVEEQMQDVWLTFPGKWRGIKNAIAGMQDNFLTYQQYTDLCAKHGESDPAAQADLAAILHALGLALYFGRDPRLHDTRVLNPGWVTGGVYSVIRAPSVAKNDGQLGVCDMPQVLREAEEQKVIEASDYPAESHQFILELMRAFQLCYASEEESNHNMDDGEAKPCRYLVPELLPEFEPEMPQPWDSAPVRLRYRYEVLPPGLLPRFIVRTHALSDGAPHWRHGVVLRHAEAEALIRAESDRPELYLFVLGGDEETRQVLVTMIRRELEALHTEMRMQPVEELELTGEGEQWISVRSLREVEQPENPTQKLPVQPDGTAEVNVPQELDKLVPAEARAIDRDPATAPIPVRLFVSYAHDDERQLKRLDLMLDVLEQQHHLTSWRDTRLIAGDEWDEEIRNRLEAMDIFLFIASQTSLVRPYIKDPELKRAKERREAGEIEIVSVKLEPCACDDDAYLGKLQRLAPTFKSVAQAPLKSTAWEQVRKDLLPVIQRVRARKNAAMNR</sequence>
<dbReference type="SUPFAM" id="SSF52200">
    <property type="entry name" value="Toll/Interleukin receptor TIR domain"/>
    <property type="match status" value="1"/>
</dbReference>
<dbReference type="STRING" id="274537.BIU88_07525"/>
<feature type="domain" description="COR" evidence="3">
    <location>
        <begin position="109"/>
        <end position="268"/>
    </location>
</feature>